<evidence type="ECO:0000313" key="10">
    <source>
        <dbReference type="EMBL" id="EGG10662.1"/>
    </source>
</evidence>
<dbReference type="GeneID" id="18928402"/>
<protein>
    <recommendedName>
        <fullName evidence="9">L-type lectin-like domain-containing protein</fullName>
    </recommendedName>
</protein>
<keyword evidence="11" id="KW-1185">Reference proteome</keyword>
<evidence type="ECO:0000256" key="3">
    <source>
        <dbReference type="ARBA" id="ARBA00022729"/>
    </source>
</evidence>
<evidence type="ECO:0000256" key="1">
    <source>
        <dbReference type="ARBA" id="ARBA00004479"/>
    </source>
</evidence>
<feature type="transmembrane region" description="Helical" evidence="7">
    <location>
        <begin position="326"/>
        <end position="347"/>
    </location>
</feature>
<dbReference type="eggNOG" id="KOG3839">
    <property type="taxonomic scope" value="Eukaryota"/>
</dbReference>
<evidence type="ECO:0000256" key="7">
    <source>
        <dbReference type="SAM" id="Phobius"/>
    </source>
</evidence>
<dbReference type="InterPro" id="IPR013320">
    <property type="entry name" value="ConA-like_dom_sf"/>
</dbReference>
<dbReference type="Proteomes" id="UP000001072">
    <property type="component" value="Unassembled WGS sequence"/>
</dbReference>
<dbReference type="EMBL" id="GL883094">
    <property type="protein sequence ID" value="EGG10662.1"/>
    <property type="molecule type" value="Genomic_DNA"/>
</dbReference>
<feature type="domain" description="L-type lectin-like" evidence="9">
    <location>
        <begin position="58"/>
        <end position="281"/>
    </location>
</feature>
<evidence type="ECO:0000256" key="8">
    <source>
        <dbReference type="SAM" id="SignalP"/>
    </source>
</evidence>
<proteinExistence type="predicted"/>
<evidence type="ECO:0000256" key="5">
    <source>
        <dbReference type="ARBA" id="ARBA00023136"/>
    </source>
</evidence>
<dbReference type="CDD" id="cd07308">
    <property type="entry name" value="lectin_leg-like"/>
    <property type="match status" value="1"/>
</dbReference>
<evidence type="ECO:0000256" key="2">
    <source>
        <dbReference type="ARBA" id="ARBA00022692"/>
    </source>
</evidence>
<dbReference type="GO" id="GO:0005789">
    <property type="term" value="C:endoplasmic reticulum membrane"/>
    <property type="evidence" value="ECO:0007669"/>
    <property type="project" value="TreeGrafter"/>
</dbReference>
<dbReference type="GO" id="GO:0030134">
    <property type="term" value="C:COPII-coated ER to Golgi transport vesicle"/>
    <property type="evidence" value="ECO:0007669"/>
    <property type="project" value="TreeGrafter"/>
</dbReference>
<dbReference type="STRING" id="747676.F4R9Y7"/>
<evidence type="ECO:0000259" key="9">
    <source>
        <dbReference type="PROSITE" id="PS51328"/>
    </source>
</evidence>
<comment type="subcellular location">
    <subcellularLocation>
        <location evidence="1">Membrane</location>
        <topology evidence="1">Single-pass type I membrane protein</topology>
    </subcellularLocation>
</comment>
<dbReference type="Pfam" id="PF03388">
    <property type="entry name" value="Lectin_leg-like"/>
    <property type="match status" value="1"/>
</dbReference>
<dbReference type="Gene3D" id="2.60.120.200">
    <property type="match status" value="1"/>
</dbReference>
<accession>F4R9Y7</accession>
<dbReference type="GO" id="GO:0000139">
    <property type="term" value="C:Golgi membrane"/>
    <property type="evidence" value="ECO:0007669"/>
    <property type="project" value="TreeGrafter"/>
</dbReference>
<dbReference type="PROSITE" id="PS51328">
    <property type="entry name" value="L_LECTIN_LIKE"/>
    <property type="match status" value="1"/>
</dbReference>
<dbReference type="HOGENOM" id="CLU_041093_1_0_1"/>
<reference evidence="11" key="1">
    <citation type="journal article" date="2011" name="Proc. Natl. Acad. Sci. U.S.A.">
        <title>Obligate biotrophy features unraveled by the genomic analysis of rust fungi.</title>
        <authorList>
            <person name="Duplessis S."/>
            <person name="Cuomo C.A."/>
            <person name="Lin Y.-C."/>
            <person name="Aerts A."/>
            <person name="Tisserant E."/>
            <person name="Veneault-Fourrey C."/>
            <person name="Joly D.L."/>
            <person name="Hacquard S."/>
            <person name="Amselem J."/>
            <person name="Cantarel B.L."/>
            <person name="Chiu R."/>
            <person name="Coutinho P.M."/>
            <person name="Feau N."/>
            <person name="Field M."/>
            <person name="Frey P."/>
            <person name="Gelhaye E."/>
            <person name="Goldberg J."/>
            <person name="Grabherr M.G."/>
            <person name="Kodira C.D."/>
            <person name="Kohler A."/>
            <person name="Kuees U."/>
            <person name="Lindquist E.A."/>
            <person name="Lucas S.M."/>
            <person name="Mago R."/>
            <person name="Mauceli E."/>
            <person name="Morin E."/>
            <person name="Murat C."/>
            <person name="Pangilinan J.L."/>
            <person name="Park R."/>
            <person name="Pearson M."/>
            <person name="Quesneville H."/>
            <person name="Rouhier N."/>
            <person name="Sakthikumar S."/>
            <person name="Salamov A.A."/>
            <person name="Schmutz J."/>
            <person name="Selles B."/>
            <person name="Shapiro H."/>
            <person name="Tanguay P."/>
            <person name="Tuskan G.A."/>
            <person name="Henrissat B."/>
            <person name="Van de Peer Y."/>
            <person name="Rouze P."/>
            <person name="Ellis J.G."/>
            <person name="Dodds P.N."/>
            <person name="Schein J.E."/>
            <person name="Zhong S."/>
            <person name="Hamelin R.C."/>
            <person name="Grigoriev I.V."/>
            <person name="Szabo L.J."/>
            <person name="Martin F."/>
        </authorList>
    </citation>
    <scope>NUCLEOTIDE SEQUENCE [LARGE SCALE GENOMIC DNA]</scope>
    <source>
        <strain evidence="11">98AG31 / pathotype 3-4-7</strain>
    </source>
</reference>
<dbReference type="KEGG" id="mlr:MELLADRAFT_47114"/>
<sequence>MIKSTQSQLLSISIPILITLIRFTSSSSSSNINHTPEAQHLENGNIKNRLIKGITEPTIPIRSHSIYAPYVDSDLQNRWFDFGGSTIIDTNKQIRLTQDRSSQAGFLWSRQPIAQTNFQIEIEFKIDGKSSTVFGDGMAIWLTQSSTHLGPVFGAADHWTGLGIFIDTFPNSRHSYSFPRIIGMTNNGYMSYDVRKDGDGQESGACSLSIRRSDVASKLRISYVQSKFLEVLVHHEKWDEWNHCFTIENYSLPDKPILGFTAHTGEVSDAHDIVSVSSTGIVYHPPEDLNNPSKKKPAWSNHDEGNRSGGGIGSGRMGLGAQILTVFAWIIKWGTLLGLIGLVGFGAKKYFNKYQKESLKRF</sequence>
<name>F4R9Y7_MELLP</name>
<gene>
    <name evidence="10" type="ORF">MELLADRAFT_47114</name>
</gene>
<evidence type="ECO:0000256" key="4">
    <source>
        <dbReference type="ARBA" id="ARBA00022989"/>
    </source>
</evidence>
<keyword evidence="3 8" id="KW-0732">Signal</keyword>
<dbReference type="InterPro" id="IPR005052">
    <property type="entry name" value="Lectin_leg"/>
</dbReference>
<keyword evidence="5 7" id="KW-0472">Membrane</keyword>
<dbReference type="SUPFAM" id="SSF49899">
    <property type="entry name" value="Concanavalin A-like lectins/glucanases"/>
    <property type="match status" value="1"/>
</dbReference>
<dbReference type="InParanoid" id="F4R9Y7"/>
<dbReference type="GO" id="GO:0005537">
    <property type="term" value="F:D-mannose binding"/>
    <property type="evidence" value="ECO:0007669"/>
    <property type="project" value="TreeGrafter"/>
</dbReference>
<dbReference type="PANTHER" id="PTHR12223:SF45">
    <property type="entry name" value="RE50040P"/>
    <property type="match status" value="1"/>
</dbReference>
<dbReference type="GO" id="GO:0005793">
    <property type="term" value="C:endoplasmic reticulum-Golgi intermediate compartment"/>
    <property type="evidence" value="ECO:0007669"/>
    <property type="project" value="TreeGrafter"/>
</dbReference>
<dbReference type="GO" id="GO:0006888">
    <property type="term" value="P:endoplasmic reticulum to Golgi vesicle-mediated transport"/>
    <property type="evidence" value="ECO:0007669"/>
    <property type="project" value="TreeGrafter"/>
</dbReference>
<feature type="signal peptide" evidence="8">
    <location>
        <begin position="1"/>
        <end position="26"/>
    </location>
</feature>
<evidence type="ECO:0000256" key="6">
    <source>
        <dbReference type="SAM" id="MobiDB-lite"/>
    </source>
</evidence>
<dbReference type="OrthoDB" id="270293at2759"/>
<feature type="region of interest" description="Disordered" evidence="6">
    <location>
        <begin position="286"/>
        <end position="311"/>
    </location>
</feature>
<dbReference type="RefSeq" id="XP_007406131.1">
    <property type="nucleotide sequence ID" value="XM_007406069.1"/>
</dbReference>
<dbReference type="AlphaFoldDB" id="F4R9Y7"/>
<evidence type="ECO:0000313" key="11">
    <source>
        <dbReference type="Proteomes" id="UP000001072"/>
    </source>
</evidence>
<organism evidence="11">
    <name type="scientific">Melampsora larici-populina (strain 98AG31 / pathotype 3-4-7)</name>
    <name type="common">Poplar leaf rust fungus</name>
    <dbReference type="NCBI Taxonomy" id="747676"/>
    <lineage>
        <taxon>Eukaryota</taxon>
        <taxon>Fungi</taxon>
        <taxon>Dikarya</taxon>
        <taxon>Basidiomycota</taxon>
        <taxon>Pucciniomycotina</taxon>
        <taxon>Pucciniomycetes</taxon>
        <taxon>Pucciniales</taxon>
        <taxon>Melampsoraceae</taxon>
        <taxon>Melampsora</taxon>
    </lineage>
</organism>
<dbReference type="PANTHER" id="PTHR12223">
    <property type="entry name" value="VESICULAR MANNOSE-BINDING LECTIN"/>
    <property type="match status" value="1"/>
</dbReference>
<dbReference type="VEuPathDB" id="FungiDB:MELLADRAFT_47114"/>
<keyword evidence="4 7" id="KW-1133">Transmembrane helix</keyword>
<feature type="chain" id="PRO_5003314934" description="L-type lectin-like domain-containing protein" evidence="8">
    <location>
        <begin position="27"/>
        <end position="362"/>
    </location>
</feature>
<dbReference type="InterPro" id="IPR051136">
    <property type="entry name" value="Intracellular_Lectin-GPT"/>
</dbReference>
<dbReference type="FunCoup" id="F4R9Y7">
    <property type="interactions" value="281"/>
</dbReference>
<keyword evidence="2 7" id="KW-0812">Transmembrane</keyword>